<name>A0A432JH70_9GAMM</name>
<dbReference type="InterPro" id="IPR036188">
    <property type="entry name" value="FAD/NAD-bd_sf"/>
</dbReference>
<dbReference type="SUPFAM" id="SSF51905">
    <property type="entry name" value="FAD/NAD(P)-binding domain"/>
    <property type="match status" value="1"/>
</dbReference>
<evidence type="ECO:0008006" key="2">
    <source>
        <dbReference type="Google" id="ProtNLM"/>
    </source>
</evidence>
<evidence type="ECO:0000313" key="1">
    <source>
        <dbReference type="EMBL" id="RUA22221.1"/>
    </source>
</evidence>
<protein>
    <recommendedName>
        <fullName evidence="2">FAD/NAD(P)-binding domain-containing protein</fullName>
    </recommendedName>
</protein>
<gene>
    <name evidence="1" type="ORF">DSL92_06925</name>
</gene>
<comment type="caution">
    <text evidence="1">The sequence shown here is derived from an EMBL/GenBank/DDBJ whole genome shotgun (WGS) entry which is preliminary data.</text>
</comment>
<dbReference type="EMBL" id="RXHI01000021">
    <property type="protein sequence ID" value="RUA22221.1"/>
    <property type="molecule type" value="Genomic_DNA"/>
</dbReference>
<dbReference type="Gene3D" id="3.50.50.60">
    <property type="entry name" value="FAD/NAD(P)-binding domain"/>
    <property type="match status" value="2"/>
</dbReference>
<reference evidence="1" key="1">
    <citation type="submission" date="2018-12" db="EMBL/GenBank/DDBJ databases">
        <authorList>
            <person name="Jadhav K."/>
            <person name="Kushwaha B."/>
            <person name="Jadhav I."/>
        </authorList>
    </citation>
    <scope>NUCLEOTIDE SEQUENCE [LARGE SCALE GENOMIC DNA]</scope>
    <source>
        <strain evidence="1">SBS 10</strain>
    </source>
</reference>
<sequence length="133" mass="13281">MAGFSRQGAAVAVALDDGSQLDADLVLVATGLRPRGVGRSSRTADRIGGHPCRPEAQCCSGVHALGDVACVDGVNAMYVQPLQASAKALARTARHAHRGGLRCLAGHGQDAVAAGGGTAAGCGAGALAARWRR</sequence>
<organism evidence="1">
    <name type="scientific">Billgrantia gudaonensis</name>
    <dbReference type="NCBI Taxonomy" id="376427"/>
    <lineage>
        <taxon>Bacteria</taxon>
        <taxon>Pseudomonadati</taxon>
        <taxon>Pseudomonadota</taxon>
        <taxon>Gammaproteobacteria</taxon>
        <taxon>Oceanospirillales</taxon>
        <taxon>Halomonadaceae</taxon>
        <taxon>Billgrantia</taxon>
    </lineage>
</organism>
<accession>A0A432JH70</accession>
<proteinExistence type="predicted"/>
<dbReference type="AlphaFoldDB" id="A0A432JH70"/>